<protein>
    <submittedName>
        <fullName evidence="1">Peptidase M12</fullName>
    </submittedName>
</protein>
<comment type="caution">
    <text evidence="1">The sequence shown here is derived from an EMBL/GenBank/DDBJ whole genome shotgun (WGS) entry which is preliminary data.</text>
</comment>
<name>A0ABS6PHW3_9PSED</name>
<dbReference type="CDD" id="cd04327">
    <property type="entry name" value="ZnMc_MMP_like_3"/>
    <property type="match status" value="1"/>
</dbReference>
<keyword evidence="2" id="KW-1185">Reference proteome</keyword>
<reference evidence="1 2" key="1">
    <citation type="submission" date="2021-06" db="EMBL/GenBank/DDBJ databases">
        <title>Updating the genus Pseudomonas: Description of 43 new species and partition of the Pseudomonas putida group.</title>
        <authorList>
            <person name="Girard L."/>
            <person name="Lood C."/>
            <person name="Vandamme P."/>
            <person name="Rokni-Zadeh H."/>
            <person name="Van Noort V."/>
            <person name="Hofte M."/>
            <person name="Lavigne R."/>
            <person name="De Mot R."/>
        </authorList>
    </citation>
    <scope>NUCLEOTIDE SEQUENCE [LARGE SCALE GENOMIC DNA]</scope>
    <source>
        <strain evidence="1 2">COR58</strain>
    </source>
</reference>
<evidence type="ECO:0000313" key="1">
    <source>
        <dbReference type="EMBL" id="MBV4460068.1"/>
    </source>
</evidence>
<proteinExistence type="predicted"/>
<organism evidence="1 2">
    <name type="scientific">Pseudomonas ekonensis</name>
    <dbReference type="NCBI Taxonomy" id="2842353"/>
    <lineage>
        <taxon>Bacteria</taxon>
        <taxon>Pseudomonadati</taxon>
        <taxon>Pseudomonadota</taxon>
        <taxon>Gammaproteobacteria</taxon>
        <taxon>Pseudomonadales</taxon>
        <taxon>Pseudomonadaceae</taxon>
        <taxon>Pseudomonas</taxon>
    </lineage>
</organism>
<dbReference type="EMBL" id="JAHSTS010000002">
    <property type="protein sequence ID" value="MBV4460068.1"/>
    <property type="molecule type" value="Genomic_DNA"/>
</dbReference>
<dbReference type="RefSeq" id="WP_217893459.1">
    <property type="nucleotide sequence ID" value="NZ_JAHSTS010000002.1"/>
</dbReference>
<gene>
    <name evidence="1" type="ORF">KVG96_19105</name>
</gene>
<sequence>MNQLQDCRLVQWPDDQAAFDTAVNENPANAGSGAGGRRKRSLIDYPKLWANGRTLKIAFIDSPDPDRKQKIIAAASRWLPYINLKFDFVDGVQGDIRIATKNNDNSSMLGTDALLVHPDWPTMNLGVTPDHPDFEVIVTHEFGHALGAMHEHQHPQANIPWDKPKVYAFYQNREMNPLTREQVDQNLFKPFSAPQAIHTDYDRRSIMHHPVSNELTLGDWENPINRKISKKDKRMMRRLYPKQPRRTP</sequence>
<dbReference type="Proteomes" id="UP000765224">
    <property type="component" value="Unassembled WGS sequence"/>
</dbReference>
<evidence type="ECO:0000313" key="2">
    <source>
        <dbReference type="Proteomes" id="UP000765224"/>
    </source>
</evidence>
<accession>A0ABS6PHW3</accession>